<dbReference type="PANTHER" id="PTHR39639">
    <property type="entry name" value="CHROMOSOME 16, WHOLE GENOME SHOTGUN SEQUENCE"/>
    <property type="match status" value="1"/>
</dbReference>
<protein>
    <recommendedName>
        <fullName evidence="2">GmrSD restriction endonucleases N-terminal domain-containing protein</fullName>
    </recommendedName>
</protein>
<sequence>MPGEMEVAKHEAEEEAHASPYRPRPPLAKPGTYLRDIDWLIKAMDGNIIDINPEYQREVVWTADRMSQLIDSLMENYYIPPIIFNRQAQEETGETTLVCVDGKQRLSSVQAFVRGIIPCSDIRGEKWWFKNGHLQGKKKNLLSLAEREEFLNKDFVTFEYVNLEPQQEEDLFARVQMGMPLSVAEKMRATSGPWQDLARHFISDFSVIYSLQKDRMRAKDFQLTLSCFSQIVEVQHPMLSDGTPVHKSSHSHLTKLVGRDNILDDDLKSHLAIVWKTLKGLIELDPNTFTNAGKWLKGVQTFAPVEMIAVTVLISVHIETRNNKLLEHIRSLRENLRENFSDLKNNSYVWKAIWSFVGNLGKNAGNDDTADQNVPFSSRAPASRSAPATATKADPKEGRLTARTKPPTVFPGAGGSSTAVKPEPAEPELDLVESRPRKRQRADTTSGTTELASAYMQRSTPTTSTQDATTEAQTLSTFASLGAPIAGPPPPKARQRSKNDSSSQDSLPTPGSTPPFMSAEARHNRISQIDRYRAPVASMSLGPETMTYVPQPLSQASPSAAFQSSVARPTAASPVTIQTPASVLPPSRQDFNPQSPVTESGGFNPINFGRIRPPIETHKVAPPFNKTRATAKTAHTSTKQANKQKQKSIPQYGSVIDLTDDDDMTNDEPETTGECTQLLLAFQRTSQCTQRS</sequence>
<organism evidence="3 4">
    <name type="scientific">Paraphaeosphaeria minitans</name>
    <dbReference type="NCBI Taxonomy" id="565426"/>
    <lineage>
        <taxon>Eukaryota</taxon>
        <taxon>Fungi</taxon>
        <taxon>Dikarya</taxon>
        <taxon>Ascomycota</taxon>
        <taxon>Pezizomycotina</taxon>
        <taxon>Dothideomycetes</taxon>
        <taxon>Pleosporomycetidae</taxon>
        <taxon>Pleosporales</taxon>
        <taxon>Massarineae</taxon>
        <taxon>Didymosphaeriaceae</taxon>
        <taxon>Paraphaeosphaeria</taxon>
    </lineage>
</organism>
<dbReference type="InterPro" id="IPR004919">
    <property type="entry name" value="GmrSD_N"/>
</dbReference>
<feature type="compositionally biased region" description="Low complexity" evidence="1">
    <location>
        <begin position="459"/>
        <end position="474"/>
    </location>
</feature>
<proteinExistence type="predicted"/>
<dbReference type="AlphaFoldDB" id="A0A9P6KTH0"/>
<feature type="domain" description="GmrSD restriction endonucleases N-terminal" evidence="2">
    <location>
        <begin position="46"/>
        <end position="175"/>
    </location>
</feature>
<dbReference type="Pfam" id="PF03235">
    <property type="entry name" value="GmrSD_N"/>
    <property type="match status" value="1"/>
</dbReference>
<keyword evidence="4" id="KW-1185">Reference proteome</keyword>
<feature type="compositionally biased region" description="Polar residues" evidence="1">
    <location>
        <begin position="632"/>
        <end position="651"/>
    </location>
</feature>
<evidence type="ECO:0000313" key="4">
    <source>
        <dbReference type="Proteomes" id="UP000756921"/>
    </source>
</evidence>
<feature type="region of interest" description="Disordered" evidence="1">
    <location>
        <begin position="632"/>
        <end position="673"/>
    </location>
</feature>
<dbReference type="EMBL" id="WJXW01000003">
    <property type="protein sequence ID" value="KAF9737936.1"/>
    <property type="molecule type" value="Genomic_DNA"/>
</dbReference>
<dbReference type="PANTHER" id="PTHR39639:SF1">
    <property type="entry name" value="DUF262 DOMAIN-CONTAINING PROTEIN"/>
    <property type="match status" value="1"/>
</dbReference>
<feature type="compositionally biased region" description="Basic and acidic residues" evidence="1">
    <location>
        <begin position="1"/>
        <end position="17"/>
    </location>
</feature>
<reference evidence="3" key="1">
    <citation type="journal article" date="2020" name="Mol. Plant Microbe Interact.">
        <title>Genome Sequence of the Biocontrol Agent Coniothyrium minitans strain Conio (IMI 134523).</title>
        <authorList>
            <person name="Patel D."/>
            <person name="Shittu T.A."/>
            <person name="Baroncelli R."/>
            <person name="Muthumeenakshi S."/>
            <person name="Osborne T.H."/>
            <person name="Janganan T.K."/>
            <person name="Sreenivasaprasad S."/>
        </authorList>
    </citation>
    <scope>NUCLEOTIDE SEQUENCE</scope>
    <source>
        <strain evidence="3">Conio</strain>
    </source>
</reference>
<gene>
    <name evidence="3" type="ORF">PMIN01_03219</name>
</gene>
<dbReference type="OrthoDB" id="5419821at2759"/>
<feature type="compositionally biased region" description="Polar residues" evidence="1">
    <location>
        <begin position="500"/>
        <end position="510"/>
    </location>
</feature>
<accession>A0A9P6KTH0</accession>
<feature type="region of interest" description="Disordered" evidence="1">
    <location>
        <begin position="1"/>
        <end position="25"/>
    </location>
</feature>
<comment type="caution">
    <text evidence="3">The sequence shown here is derived from an EMBL/GenBank/DDBJ whole genome shotgun (WGS) entry which is preliminary data.</text>
</comment>
<name>A0A9P6KTH0_9PLEO</name>
<feature type="compositionally biased region" description="Acidic residues" evidence="1">
    <location>
        <begin position="658"/>
        <end position="671"/>
    </location>
</feature>
<feature type="compositionally biased region" description="Low complexity" evidence="1">
    <location>
        <begin position="377"/>
        <end position="391"/>
    </location>
</feature>
<dbReference type="Proteomes" id="UP000756921">
    <property type="component" value="Unassembled WGS sequence"/>
</dbReference>
<evidence type="ECO:0000259" key="2">
    <source>
        <dbReference type="Pfam" id="PF03235"/>
    </source>
</evidence>
<feature type="region of interest" description="Disordered" evidence="1">
    <location>
        <begin position="368"/>
        <end position="522"/>
    </location>
</feature>
<evidence type="ECO:0000313" key="3">
    <source>
        <dbReference type="EMBL" id="KAF9737936.1"/>
    </source>
</evidence>
<evidence type="ECO:0000256" key="1">
    <source>
        <dbReference type="SAM" id="MobiDB-lite"/>
    </source>
</evidence>